<reference evidence="2" key="1">
    <citation type="submission" date="2022-11" db="UniProtKB">
        <authorList>
            <consortium name="WormBaseParasite"/>
        </authorList>
    </citation>
    <scope>IDENTIFICATION</scope>
</reference>
<organism evidence="1 2">
    <name type="scientific">Panagrolaimus sp. ES5</name>
    <dbReference type="NCBI Taxonomy" id="591445"/>
    <lineage>
        <taxon>Eukaryota</taxon>
        <taxon>Metazoa</taxon>
        <taxon>Ecdysozoa</taxon>
        <taxon>Nematoda</taxon>
        <taxon>Chromadorea</taxon>
        <taxon>Rhabditida</taxon>
        <taxon>Tylenchina</taxon>
        <taxon>Panagrolaimomorpha</taxon>
        <taxon>Panagrolaimoidea</taxon>
        <taxon>Panagrolaimidae</taxon>
        <taxon>Panagrolaimus</taxon>
    </lineage>
</organism>
<dbReference type="WBParaSite" id="ES5_v2.g15166.t1">
    <property type="protein sequence ID" value="ES5_v2.g15166.t1"/>
    <property type="gene ID" value="ES5_v2.g15166"/>
</dbReference>
<protein>
    <submittedName>
        <fullName evidence="2">Uncharacterized protein</fullName>
    </submittedName>
</protein>
<evidence type="ECO:0000313" key="1">
    <source>
        <dbReference type="Proteomes" id="UP000887579"/>
    </source>
</evidence>
<dbReference type="Proteomes" id="UP000887579">
    <property type="component" value="Unplaced"/>
</dbReference>
<accession>A0AC34FDZ8</accession>
<proteinExistence type="predicted"/>
<name>A0AC34FDZ8_9BILA</name>
<evidence type="ECO:0000313" key="2">
    <source>
        <dbReference type="WBParaSite" id="ES5_v2.g15166.t1"/>
    </source>
</evidence>
<sequence length="303" mass="35087">MVVARILTPSKNIISFFYRNLHSTKKFEIPPRLPVHNGFLLDTRSEGERKIINPAWKPKSGKNSLRIELIDRKDFGLIGQFFVYQFIKHSNFCCHLKMKYEDLEPFFFELLDNIIDKPLSFAAFDEDKLVGIKLNNYHTAEEFPELYPEGLYESNPKYEIKKDYAEIIKNCPYSIKGNYLYGTYMDLIKNTGKFLSNDCKKVGVLEGTAIHEKYIKCGLIHYFYALTVKAFAENKCDYFTGYCLATATFESAKKIGMKEIFKLPYNELKVDGKLPIYDMYDGATAFRAMLGNVNDSDKIVQIK</sequence>